<feature type="compositionally biased region" description="Low complexity" evidence="1">
    <location>
        <begin position="153"/>
        <end position="177"/>
    </location>
</feature>
<gene>
    <name evidence="5" type="ORF">BGZ97_012404</name>
</gene>
<protein>
    <recommendedName>
        <fullName evidence="4">LysM domain-containing protein</fullName>
    </recommendedName>
</protein>
<dbReference type="AlphaFoldDB" id="A0A9P6R1D8"/>
<feature type="signal peptide" evidence="3">
    <location>
        <begin position="1"/>
        <end position="19"/>
    </location>
</feature>
<name>A0A9P6R1D8_9FUNG</name>
<evidence type="ECO:0000256" key="3">
    <source>
        <dbReference type="SAM" id="SignalP"/>
    </source>
</evidence>
<reference evidence="5" key="1">
    <citation type="journal article" date="2020" name="Fungal Divers.">
        <title>Resolving the Mortierellaceae phylogeny through synthesis of multi-gene phylogenetics and phylogenomics.</title>
        <authorList>
            <person name="Vandepol N."/>
            <person name="Liber J."/>
            <person name="Desiro A."/>
            <person name="Na H."/>
            <person name="Kennedy M."/>
            <person name="Barry K."/>
            <person name="Grigoriev I.V."/>
            <person name="Miller A.N."/>
            <person name="O'Donnell K."/>
            <person name="Stajich J.E."/>
            <person name="Bonito G."/>
        </authorList>
    </citation>
    <scope>NUCLEOTIDE SEQUENCE</scope>
    <source>
        <strain evidence="5">NVP60</strain>
    </source>
</reference>
<feature type="chain" id="PRO_5040500267" description="LysM domain-containing protein" evidence="3">
    <location>
        <begin position="20"/>
        <end position="227"/>
    </location>
</feature>
<sequence>MKFTFCATVIALAVTQVIAVVPKPIKECTKSVIVLSTDTTCMDFAQRHGVTFEDLLRWNQKLSRDCANLDVGHPICVSVTKGACCLNEDPNKPMPTTTIRSSTTMRSTTTTTKSTTSASGATTTTTTTSPPPPPSTTTAITTTTAPPPPPSIAPTTSDPVVPPLLTATSTTTVDVPPTSSASITPIIPSVIDNSNQTGNNAAVAASLTKGSMILVVVGVILSAAYIF</sequence>
<keyword evidence="2" id="KW-1133">Transmembrane helix</keyword>
<proteinExistence type="predicted"/>
<evidence type="ECO:0000313" key="5">
    <source>
        <dbReference type="EMBL" id="KAG0310703.1"/>
    </source>
</evidence>
<evidence type="ECO:0000259" key="4">
    <source>
        <dbReference type="PROSITE" id="PS51782"/>
    </source>
</evidence>
<accession>A0A9P6R1D8</accession>
<dbReference type="EMBL" id="JAAAIN010000805">
    <property type="protein sequence ID" value="KAG0310703.1"/>
    <property type="molecule type" value="Genomic_DNA"/>
</dbReference>
<keyword evidence="2" id="KW-0812">Transmembrane</keyword>
<evidence type="ECO:0000313" key="6">
    <source>
        <dbReference type="Proteomes" id="UP000823405"/>
    </source>
</evidence>
<dbReference type="InterPro" id="IPR036779">
    <property type="entry name" value="LysM_dom_sf"/>
</dbReference>
<dbReference type="Gene3D" id="3.10.350.10">
    <property type="entry name" value="LysM domain"/>
    <property type="match status" value="1"/>
</dbReference>
<feature type="domain" description="LysM" evidence="4">
    <location>
        <begin position="30"/>
        <end position="77"/>
    </location>
</feature>
<dbReference type="InterPro" id="IPR018392">
    <property type="entry name" value="LysM"/>
</dbReference>
<feature type="compositionally biased region" description="Low complexity" evidence="1">
    <location>
        <begin position="94"/>
        <end position="128"/>
    </location>
</feature>
<keyword evidence="6" id="KW-1185">Reference proteome</keyword>
<dbReference type="OrthoDB" id="5985073at2759"/>
<evidence type="ECO:0000256" key="1">
    <source>
        <dbReference type="SAM" id="MobiDB-lite"/>
    </source>
</evidence>
<organism evidence="5 6">
    <name type="scientific">Linnemannia gamsii</name>
    <dbReference type="NCBI Taxonomy" id="64522"/>
    <lineage>
        <taxon>Eukaryota</taxon>
        <taxon>Fungi</taxon>
        <taxon>Fungi incertae sedis</taxon>
        <taxon>Mucoromycota</taxon>
        <taxon>Mortierellomycotina</taxon>
        <taxon>Mortierellomycetes</taxon>
        <taxon>Mortierellales</taxon>
        <taxon>Mortierellaceae</taxon>
        <taxon>Linnemannia</taxon>
    </lineage>
</organism>
<feature type="transmembrane region" description="Helical" evidence="2">
    <location>
        <begin position="201"/>
        <end position="226"/>
    </location>
</feature>
<keyword evidence="3" id="KW-0732">Signal</keyword>
<dbReference type="PROSITE" id="PS51782">
    <property type="entry name" value="LYSM"/>
    <property type="match status" value="1"/>
</dbReference>
<dbReference type="SUPFAM" id="SSF54106">
    <property type="entry name" value="LysM domain"/>
    <property type="match status" value="1"/>
</dbReference>
<evidence type="ECO:0000256" key="2">
    <source>
        <dbReference type="SAM" id="Phobius"/>
    </source>
</evidence>
<keyword evidence="2" id="KW-0472">Membrane</keyword>
<dbReference type="Proteomes" id="UP000823405">
    <property type="component" value="Unassembled WGS sequence"/>
</dbReference>
<feature type="region of interest" description="Disordered" evidence="1">
    <location>
        <begin position="91"/>
        <end position="177"/>
    </location>
</feature>
<comment type="caution">
    <text evidence="5">The sequence shown here is derived from an EMBL/GenBank/DDBJ whole genome shotgun (WGS) entry which is preliminary data.</text>
</comment>